<protein>
    <recommendedName>
        <fullName evidence="4">ATP synthase subunit I</fullName>
    </recommendedName>
</protein>
<organism evidence="2 3">
    <name type="scientific">Phocaeicola intestinalis</name>
    <dbReference type="NCBI Taxonomy" id="2762212"/>
    <lineage>
        <taxon>Bacteria</taxon>
        <taxon>Pseudomonadati</taxon>
        <taxon>Bacteroidota</taxon>
        <taxon>Bacteroidia</taxon>
        <taxon>Bacteroidales</taxon>
        <taxon>Bacteroidaceae</taxon>
        <taxon>Phocaeicola</taxon>
    </lineage>
</organism>
<feature type="transmembrane region" description="Helical" evidence="1">
    <location>
        <begin position="39"/>
        <end position="63"/>
    </location>
</feature>
<gene>
    <name evidence="2" type="ORF">H9625_01450</name>
</gene>
<accession>A0ABR8Y4L2</accession>
<keyword evidence="3" id="KW-1185">Reference proteome</keyword>
<keyword evidence="1" id="KW-0472">Membrane</keyword>
<keyword evidence="1" id="KW-0812">Transmembrane</keyword>
<keyword evidence="1" id="KW-1133">Transmembrane helix</keyword>
<dbReference type="EMBL" id="JACSPP010000003">
    <property type="protein sequence ID" value="MBD8039126.1"/>
    <property type="molecule type" value="Genomic_DNA"/>
</dbReference>
<feature type="transmembrane region" description="Helical" evidence="1">
    <location>
        <begin position="100"/>
        <end position="123"/>
    </location>
</feature>
<comment type="caution">
    <text evidence="2">The sequence shown here is derived from an EMBL/GenBank/DDBJ whole genome shotgun (WGS) entry which is preliminary data.</text>
</comment>
<evidence type="ECO:0000256" key="1">
    <source>
        <dbReference type="SAM" id="Phobius"/>
    </source>
</evidence>
<proteinExistence type="predicted"/>
<evidence type="ECO:0008006" key="4">
    <source>
        <dbReference type="Google" id="ProtNLM"/>
    </source>
</evidence>
<name>A0ABR8Y4L2_9BACT</name>
<feature type="transmembrane region" description="Helical" evidence="1">
    <location>
        <begin position="14"/>
        <end position="33"/>
    </location>
</feature>
<reference evidence="2 3" key="1">
    <citation type="submission" date="2020-08" db="EMBL/GenBank/DDBJ databases">
        <title>A Genomic Blueprint of the Chicken Gut Microbiome.</title>
        <authorList>
            <person name="Gilroy R."/>
            <person name="Ravi A."/>
            <person name="Getino M."/>
            <person name="Pursley I."/>
            <person name="Horton D.L."/>
            <person name="Alikhan N.-F."/>
            <person name="Baker D."/>
            <person name="Gharbi K."/>
            <person name="Hall N."/>
            <person name="Watson M."/>
            <person name="Adriaenssens E.M."/>
            <person name="Foster-Nyarko E."/>
            <person name="Jarju S."/>
            <person name="Secka A."/>
            <person name="Antonio M."/>
            <person name="Oren A."/>
            <person name="Chaudhuri R."/>
            <person name="La Ragione R.M."/>
            <person name="Hildebrand F."/>
            <person name="Pallen M.J."/>
        </authorList>
    </citation>
    <scope>NUCLEOTIDE SEQUENCE [LARGE SCALE GENOMIC DNA]</scope>
    <source>
        <strain evidence="2 3">Sa1CVN1</strain>
    </source>
</reference>
<sequence>MYLKTVKKKFIEELTVASIVLTAGMGLIFHFVIPTWYFVWFPIIPVFFYLFGFLYIFMFAFGYELGTDKIAMTYLICKVLKLILSALILVSYGFVIKEDVVAFVAAFVFYYFAFLVFETRFFLRFEAKLKLSKQVKNEKNTVHSIDAAAVVGNSDNDAEGGDRR</sequence>
<evidence type="ECO:0000313" key="2">
    <source>
        <dbReference type="EMBL" id="MBD8039126.1"/>
    </source>
</evidence>
<dbReference type="RefSeq" id="WP_022040756.1">
    <property type="nucleotide sequence ID" value="NZ_JACSPP010000003.1"/>
</dbReference>
<feature type="transmembrane region" description="Helical" evidence="1">
    <location>
        <begin position="75"/>
        <end position="94"/>
    </location>
</feature>
<evidence type="ECO:0000313" key="3">
    <source>
        <dbReference type="Proteomes" id="UP000620874"/>
    </source>
</evidence>
<dbReference type="Proteomes" id="UP000620874">
    <property type="component" value="Unassembled WGS sequence"/>
</dbReference>